<dbReference type="PANTHER" id="PTHR34374:SF1">
    <property type="entry name" value="LARGE RIBOSOMAL RNA SUBUNIT ACCUMULATION PROTEIN YCED HOMOLOG 1, CHLOROPLASTIC"/>
    <property type="match status" value="1"/>
</dbReference>
<dbReference type="EMBL" id="CP072943">
    <property type="protein sequence ID" value="QTX32923.1"/>
    <property type="molecule type" value="Genomic_DNA"/>
</dbReference>
<sequence length="191" mass="21132">MTFPDWKIAPTIPLADLVEGVRSYSWDLPLEGELEHWGQTYAWAPLLHVEAEVARRGEGIVLTLLFSGGAVARCARCLSPAPLAIEGKVRYFYSLRGSDHGETEFTDDQILFLDRSAREIDLATPLWESLVLSLPAVVLCREDCRGLCPCCGADLNREPCHCPVDAADPRLEALRELEGLRDDKEVPEGGN</sequence>
<dbReference type="AlphaFoldDB" id="A0A9Q7APE0"/>
<name>A0A9Q7APE0_9BACT</name>
<organism evidence="1 2">
    <name type="scientific">Aminithiophilus ramosus</name>
    <dbReference type="NCBI Taxonomy" id="3029084"/>
    <lineage>
        <taxon>Bacteria</taxon>
        <taxon>Thermotogati</taxon>
        <taxon>Synergistota</taxon>
        <taxon>Synergistia</taxon>
        <taxon>Synergistales</taxon>
        <taxon>Aminithiophilaceae</taxon>
        <taxon>Aminithiophilus</taxon>
    </lineage>
</organism>
<protein>
    <submittedName>
        <fullName evidence="1">DUF177 domain-containing protein</fullName>
    </submittedName>
</protein>
<evidence type="ECO:0000313" key="2">
    <source>
        <dbReference type="Proteomes" id="UP000671879"/>
    </source>
</evidence>
<proteinExistence type="predicted"/>
<dbReference type="RefSeq" id="WP_274374188.1">
    <property type="nucleotide sequence ID" value="NZ_CP072943.1"/>
</dbReference>
<accession>A0A9Q7APE0</accession>
<dbReference type="Proteomes" id="UP000671879">
    <property type="component" value="Chromosome"/>
</dbReference>
<dbReference type="KEGG" id="aram:KAR29_03140"/>
<reference evidence="2" key="1">
    <citation type="submission" date="2021-04" db="EMBL/GenBank/DDBJ databases">
        <title>A novel Synergistetes isolate from a pyrite-forming mixed culture.</title>
        <authorList>
            <person name="Bunk B."/>
            <person name="Sproer C."/>
            <person name="Spring S."/>
            <person name="Pester M."/>
        </authorList>
    </citation>
    <scope>NUCLEOTIDE SEQUENCE [LARGE SCALE GENOMIC DNA]</scope>
    <source>
        <strain evidence="2">J.5.4.2-T.3.5.2</strain>
    </source>
</reference>
<dbReference type="InterPro" id="IPR003772">
    <property type="entry name" value="YceD"/>
</dbReference>
<gene>
    <name evidence="1" type="ORF">KAR29_03140</name>
</gene>
<evidence type="ECO:0000313" key="1">
    <source>
        <dbReference type="EMBL" id="QTX32923.1"/>
    </source>
</evidence>
<dbReference type="Pfam" id="PF02620">
    <property type="entry name" value="YceD"/>
    <property type="match status" value="1"/>
</dbReference>
<keyword evidence="2" id="KW-1185">Reference proteome</keyword>
<dbReference type="PANTHER" id="PTHR34374">
    <property type="entry name" value="LARGE RIBOSOMAL RNA SUBUNIT ACCUMULATION PROTEIN YCED HOMOLOG 1, CHLOROPLASTIC"/>
    <property type="match status" value="1"/>
</dbReference>